<evidence type="ECO:0000256" key="3">
    <source>
        <dbReference type="ARBA" id="ARBA00022840"/>
    </source>
</evidence>
<dbReference type="SMART" id="SM00382">
    <property type="entry name" value="AAA"/>
    <property type="match status" value="1"/>
</dbReference>
<keyword evidence="1" id="KW-0813">Transport</keyword>
<reference evidence="6 7" key="1">
    <citation type="submission" date="2016-10" db="EMBL/GenBank/DDBJ databases">
        <authorList>
            <person name="de Groot N.N."/>
        </authorList>
    </citation>
    <scope>NUCLEOTIDE SEQUENCE [LARGE SCALE GENOMIC DNA]</scope>
    <source>
        <strain evidence="6 7">DSM 45434</strain>
    </source>
</reference>
<dbReference type="PROSITE" id="PS00211">
    <property type="entry name" value="ABC_TRANSPORTER_1"/>
    <property type="match status" value="1"/>
</dbReference>
<evidence type="ECO:0000256" key="4">
    <source>
        <dbReference type="ARBA" id="ARBA00022967"/>
    </source>
</evidence>
<evidence type="ECO:0000313" key="6">
    <source>
        <dbReference type="EMBL" id="SDS27679.1"/>
    </source>
</evidence>
<dbReference type="eggNOG" id="COG4559">
    <property type="taxonomic scope" value="Bacteria"/>
</dbReference>
<dbReference type="STRING" id="1203190.GCA_000312345_01342"/>
<protein>
    <submittedName>
        <fullName evidence="6">Iron complex transport system ATP-binding protein</fullName>
    </submittedName>
</protein>
<evidence type="ECO:0000313" key="7">
    <source>
        <dbReference type="Proteomes" id="UP000182237"/>
    </source>
</evidence>
<dbReference type="EMBL" id="LT629765">
    <property type="protein sequence ID" value="SDS27679.1"/>
    <property type="molecule type" value="Genomic_DNA"/>
</dbReference>
<dbReference type="PROSITE" id="PS50893">
    <property type="entry name" value="ABC_TRANSPORTER_2"/>
    <property type="match status" value="1"/>
</dbReference>
<feature type="domain" description="ABC transporter" evidence="5">
    <location>
        <begin position="3"/>
        <end position="233"/>
    </location>
</feature>
<dbReference type="GO" id="GO:0005524">
    <property type="term" value="F:ATP binding"/>
    <property type="evidence" value="ECO:0007669"/>
    <property type="project" value="UniProtKB-KW"/>
</dbReference>
<dbReference type="InterPro" id="IPR017871">
    <property type="entry name" value="ABC_transporter-like_CS"/>
</dbReference>
<evidence type="ECO:0000256" key="1">
    <source>
        <dbReference type="ARBA" id="ARBA00022448"/>
    </source>
</evidence>
<gene>
    <name evidence="6" type="ORF">SAMN04488539_1353</name>
</gene>
<dbReference type="InterPro" id="IPR003439">
    <property type="entry name" value="ABC_transporter-like_ATP-bd"/>
</dbReference>
<dbReference type="PANTHER" id="PTHR42794">
    <property type="entry name" value="HEMIN IMPORT ATP-BINDING PROTEIN HMUV"/>
    <property type="match status" value="1"/>
</dbReference>
<dbReference type="InterPro" id="IPR003593">
    <property type="entry name" value="AAA+_ATPase"/>
</dbReference>
<evidence type="ECO:0000256" key="2">
    <source>
        <dbReference type="ARBA" id="ARBA00022741"/>
    </source>
</evidence>
<keyword evidence="3 6" id="KW-0067">ATP-binding</keyword>
<organism evidence="6 7">
    <name type="scientific">Corynebacterium timonense</name>
    <dbReference type="NCBI Taxonomy" id="441500"/>
    <lineage>
        <taxon>Bacteria</taxon>
        <taxon>Bacillati</taxon>
        <taxon>Actinomycetota</taxon>
        <taxon>Actinomycetes</taxon>
        <taxon>Mycobacteriales</taxon>
        <taxon>Corynebacteriaceae</taxon>
        <taxon>Corynebacterium</taxon>
    </lineage>
</organism>
<dbReference type="RefSeq" id="WP_019194168.1">
    <property type="nucleotide sequence ID" value="NZ_LT629765.1"/>
</dbReference>
<accession>A0A1H1QXV0</accession>
<evidence type="ECO:0000259" key="5">
    <source>
        <dbReference type="PROSITE" id="PS50893"/>
    </source>
</evidence>
<dbReference type="GO" id="GO:0016887">
    <property type="term" value="F:ATP hydrolysis activity"/>
    <property type="evidence" value="ECO:0007669"/>
    <property type="project" value="InterPro"/>
</dbReference>
<keyword evidence="2" id="KW-0547">Nucleotide-binding</keyword>
<name>A0A1H1QXV0_9CORY</name>
<dbReference type="SUPFAM" id="SSF52540">
    <property type="entry name" value="P-loop containing nucleoside triphosphate hydrolases"/>
    <property type="match status" value="1"/>
</dbReference>
<keyword evidence="4" id="KW-1278">Translocase</keyword>
<dbReference type="InterPro" id="IPR027417">
    <property type="entry name" value="P-loop_NTPase"/>
</dbReference>
<keyword evidence="7" id="KW-1185">Reference proteome</keyword>
<dbReference type="AlphaFoldDB" id="A0A1H1QXV0"/>
<sequence length="272" mass="28468">MSVIAREVSVAIHGTTIVDSVSLTAHPGEVTGLIGPNGAGKSTVLAALSGGVALSSGAVECAGLDVAAASPAELARVRSVMLQDVSVAFGFLVRDVVAMGRAPWGRSSRDAELIDASLAAAGIEHLQDRQVTTLSGGERARVALARVLAQQTPVVFLDEPTAALDVRYQEATMGTARVLADRGRTVVVVLHDLSLAAAYCDRVACLKGGRLVAAGRVDEVYTPETLSRVYDWDLSITPSPIRLHVTPQLSHGRLPADSPLFTVLPPRHPRSC</sequence>
<dbReference type="Pfam" id="PF00005">
    <property type="entry name" value="ABC_tran"/>
    <property type="match status" value="1"/>
</dbReference>
<dbReference type="Gene3D" id="3.40.50.300">
    <property type="entry name" value="P-loop containing nucleotide triphosphate hydrolases"/>
    <property type="match status" value="1"/>
</dbReference>
<proteinExistence type="predicted"/>
<dbReference type="NCBIfam" id="NF010068">
    <property type="entry name" value="PRK13548.1"/>
    <property type="match status" value="1"/>
</dbReference>
<dbReference type="Proteomes" id="UP000182237">
    <property type="component" value="Chromosome I"/>
</dbReference>
<dbReference type="PANTHER" id="PTHR42794:SF1">
    <property type="entry name" value="HEMIN IMPORT ATP-BINDING PROTEIN HMUV"/>
    <property type="match status" value="1"/>
</dbReference>
<dbReference type="CDD" id="cd03214">
    <property type="entry name" value="ABC_Iron-Siderophores_B12_Hemin"/>
    <property type="match status" value="1"/>
</dbReference>
<dbReference type="OrthoDB" id="3579586at2"/>